<gene>
    <name evidence="1" type="ORF">CRM22_010590</name>
</gene>
<organism evidence="1 2">
    <name type="scientific">Opisthorchis felineus</name>
    <dbReference type="NCBI Taxonomy" id="147828"/>
    <lineage>
        <taxon>Eukaryota</taxon>
        <taxon>Metazoa</taxon>
        <taxon>Spiralia</taxon>
        <taxon>Lophotrochozoa</taxon>
        <taxon>Platyhelminthes</taxon>
        <taxon>Trematoda</taxon>
        <taxon>Digenea</taxon>
        <taxon>Opisthorchiida</taxon>
        <taxon>Opisthorchiata</taxon>
        <taxon>Opisthorchiidae</taxon>
        <taxon>Opisthorchis</taxon>
    </lineage>
</organism>
<sequence length="191" mass="21695">MHFSYPVVYVCVDHVSLVTFLASPQTIRHLSFTGLPLFGHLQCTVATSFERHCILHPLTCYFKLTRQSSPCCELPEQFMRIEGGSVHPSGVPRPRMSFVQCAHSLTHTHPPTHSLTLSNTYSLSQGCVPAQCGFQDSYFRVYLVDLPPYPRQCFSWHLDLFGLVNHQTQFHFSLNPLHIVGVFCRFVTGHC</sequence>
<evidence type="ECO:0000313" key="1">
    <source>
        <dbReference type="EMBL" id="TGZ54625.1"/>
    </source>
</evidence>
<dbReference type="EMBL" id="SJOL01009991">
    <property type="protein sequence ID" value="TGZ54625.1"/>
    <property type="molecule type" value="Genomic_DNA"/>
</dbReference>
<proteinExistence type="predicted"/>
<name>A0A4S2KX00_OPIFE</name>
<evidence type="ECO:0000313" key="2">
    <source>
        <dbReference type="Proteomes" id="UP000308267"/>
    </source>
</evidence>
<protein>
    <submittedName>
        <fullName evidence="1">Uncharacterized protein</fullName>
    </submittedName>
</protein>
<reference evidence="1 2" key="1">
    <citation type="journal article" date="2019" name="BMC Genomics">
        <title>New insights from Opisthorchis felineus genome: update on genomics of the epidemiologically important liver flukes.</title>
        <authorList>
            <person name="Ershov N.I."/>
            <person name="Mordvinov V.A."/>
            <person name="Prokhortchouk E.B."/>
            <person name="Pakharukova M.Y."/>
            <person name="Gunbin K.V."/>
            <person name="Ustyantsev K."/>
            <person name="Genaev M.A."/>
            <person name="Blinov A.G."/>
            <person name="Mazur A."/>
            <person name="Boulygina E."/>
            <person name="Tsygankova S."/>
            <person name="Khrameeva E."/>
            <person name="Chekanov N."/>
            <person name="Fan G."/>
            <person name="Xiao A."/>
            <person name="Zhang H."/>
            <person name="Xu X."/>
            <person name="Yang H."/>
            <person name="Solovyev V."/>
            <person name="Lee S.M."/>
            <person name="Liu X."/>
            <person name="Afonnikov D.A."/>
            <person name="Skryabin K.G."/>
        </authorList>
    </citation>
    <scope>NUCLEOTIDE SEQUENCE [LARGE SCALE GENOMIC DNA]</scope>
    <source>
        <strain evidence="1">AK-0245</strain>
        <tissue evidence="1">Whole organism</tissue>
    </source>
</reference>
<dbReference type="Proteomes" id="UP000308267">
    <property type="component" value="Unassembled WGS sequence"/>
</dbReference>
<keyword evidence="2" id="KW-1185">Reference proteome</keyword>
<accession>A0A4S2KX00</accession>
<comment type="caution">
    <text evidence="1">The sequence shown here is derived from an EMBL/GenBank/DDBJ whole genome shotgun (WGS) entry which is preliminary data.</text>
</comment>
<dbReference type="AlphaFoldDB" id="A0A4S2KX00"/>